<dbReference type="AlphaFoldDB" id="A0A7I7TBW6"/>
<evidence type="ECO:0000313" key="2">
    <source>
        <dbReference type="Proteomes" id="UP000467148"/>
    </source>
</evidence>
<evidence type="ECO:0000313" key="1">
    <source>
        <dbReference type="EMBL" id="BBY66737.1"/>
    </source>
</evidence>
<gene>
    <name evidence="1" type="ORF">MHEL_49800</name>
</gene>
<keyword evidence="2" id="KW-1185">Reference proteome</keyword>
<dbReference type="EMBL" id="AP022596">
    <property type="protein sequence ID" value="BBY66737.1"/>
    <property type="molecule type" value="Genomic_DNA"/>
</dbReference>
<sequence>MDAATVLPLIAETDVEGVGFYRAIGFTVTALGEKYPGAQRFHAHLHARHDGATR</sequence>
<accession>A0A7I7TBW6</accession>
<evidence type="ECO:0008006" key="3">
    <source>
        <dbReference type="Google" id="ProtNLM"/>
    </source>
</evidence>
<protein>
    <recommendedName>
        <fullName evidence="3">Acetyltransferase</fullName>
    </recommendedName>
</protein>
<dbReference type="Proteomes" id="UP000467148">
    <property type="component" value="Chromosome"/>
</dbReference>
<proteinExistence type="predicted"/>
<dbReference type="KEGG" id="mhev:MHEL_49800"/>
<organism evidence="1 2">
    <name type="scientific">Mycolicibacterium helvum</name>
    <dbReference type="NCBI Taxonomy" id="1534349"/>
    <lineage>
        <taxon>Bacteria</taxon>
        <taxon>Bacillati</taxon>
        <taxon>Actinomycetota</taxon>
        <taxon>Actinomycetes</taxon>
        <taxon>Mycobacteriales</taxon>
        <taxon>Mycobacteriaceae</taxon>
        <taxon>Mycolicibacterium</taxon>
    </lineage>
</organism>
<reference evidence="1 2" key="1">
    <citation type="journal article" date="2019" name="Emerg. Microbes Infect.">
        <title>Comprehensive subspecies identification of 175 nontuberculous mycobacteria species based on 7547 genomic profiles.</title>
        <authorList>
            <person name="Matsumoto Y."/>
            <person name="Kinjo T."/>
            <person name="Motooka D."/>
            <person name="Nabeya D."/>
            <person name="Jung N."/>
            <person name="Uechi K."/>
            <person name="Horii T."/>
            <person name="Iida T."/>
            <person name="Fujita J."/>
            <person name="Nakamura S."/>
        </authorList>
    </citation>
    <scope>NUCLEOTIDE SEQUENCE [LARGE SCALE GENOMIC DNA]</scope>
    <source>
        <strain evidence="1 2">JCM 30396</strain>
    </source>
</reference>
<name>A0A7I7TBW6_9MYCO</name>